<gene>
    <name evidence="1" type="ORF">CFT61_11825</name>
</gene>
<reference evidence="1 2" key="1">
    <citation type="submission" date="2017-07" db="EMBL/GenBank/DDBJ databases">
        <title>Draft genome sequence of Prevotella copri isolated from the gut of healthy adult Indian.</title>
        <authorList>
            <person name="Das B."/>
            <person name="Bag S."/>
            <person name="Ghosh T.S."/>
        </authorList>
    </citation>
    <scope>NUCLEOTIDE SEQUENCE [LARGE SCALE GENOMIC DNA]</scope>
    <source>
        <strain evidence="1 2">Indica</strain>
    </source>
</reference>
<dbReference type="AlphaFoldDB" id="A0AA91TIJ0"/>
<proteinExistence type="predicted"/>
<sequence>MYNLLYLKTAAKILLSDVNTKELNKKTSLRKHFPSGKKRKTALRCSEPLHYKVGGPIKGLARLCGMGPPECSSLQEWLKEIDFHL</sequence>
<comment type="caution">
    <text evidence="1">The sequence shown here is derived from an EMBL/GenBank/DDBJ whole genome shotgun (WGS) entry which is preliminary data.</text>
</comment>
<organism evidence="1 2">
    <name type="scientific">Segatella copri</name>
    <dbReference type="NCBI Taxonomy" id="165179"/>
    <lineage>
        <taxon>Bacteria</taxon>
        <taxon>Pseudomonadati</taxon>
        <taxon>Bacteroidota</taxon>
        <taxon>Bacteroidia</taxon>
        <taxon>Bacteroidales</taxon>
        <taxon>Prevotellaceae</taxon>
        <taxon>Segatella</taxon>
    </lineage>
</organism>
<accession>A0AA91TIJ0</accession>
<protein>
    <submittedName>
        <fullName evidence="1">Uncharacterized protein</fullName>
    </submittedName>
</protein>
<dbReference type="Proteomes" id="UP000215155">
    <property type="component" value="Unassembled WGS sequence"/>
</dbReference>
<dbReference type="EMBL" id="NMPZ01000019">
    <property type="protein sequence ID" value="OXL43375.1"/>
    <property type="molecule type" value="Genomic_DNA"/>
</dbReference>
<evidence type="ECO:0000313" key="2">
    <source>
        <dbReference type="Proteomes" id="UP000215155"/>
    </source>
</evidence>
<name>A0AA91TIJ0_9BACT</name>
<evidence type="ECO:0000313" key="1">
    <source>
        <dbReference type="EMBL" id="OXL43375.1"/>
    </source>
</evidence>